<dbReference type="Pfam" id="PF19473">
    <property type="entry name" value="DUF6010"/>
    <property type="match status" value="1"/>
</dbReference>
<dbReference type="EMBL" id="CP022098">
    <property type="protein sequence ID" value="ATB41360.1"/>
    <property type="molecule type" value="Genomic_DNA"/>
</dbReference>
<keyword evidence="1" id="KW-1133">Transmembrane helix</keyword>
<keyword evidence="1" id="KW-0812">Transmembrane</keyword>
<name>A0A250JCQ3_9BACT</name>
<sequence>MPFTELLIEKTRSLSVLHYVAPPLIGLLYICLCSLLREPARQKFKAVMIAGAGAAYLSGGFGVWEFAFATIITYCAYRGLEDYRFIGAGWLLHTCWDFAHYLYGNPIIPFDATSSFGCALCDPVIALWCFAGAPSVFELLRRATGAARVPGASQG</sequence>
<feature type="transmembrane region" description="Helical" evidence="1">
    <location>
        <begin position="16"/>
        <end position="36"/>
    </location>
</feature>
<reference evidence="2 3" key="1">
    <citation type="submission" date="2017-06" db="EMBL/GenBank/DDBJ databases">
        <title>Sequencing and comparative analysis of myxobacterial genomes.</title>
        <authorList>
            <person name="Rupp O."/>
            <person name="Goesmann A."/>
            <person name="Sogaard-Andersen L."/>
        </authorList>
    </citation>
    <scope>NUCLEOTIDE SEQUENCE [LARGE SCALE GENOMIC DNA]</scope>
    <source>
        <strain evidence="2 3">DSM 52655</strain>
    </source>
</reference>
<feature type="transmembrane region" description="Helical" evidence="1">
    <location>
        <begin position="48"/>
        <end position="74"/>
    </location>
</feature>
<organism evidence="2 3">
    <name type="scientific">Cystobacter fuscus</name>
    <dbReference type="NCBI Taxonomy" id="43"/>
    <lineage>
        <taxon>Bacteria</taxon>
        <taxon>Pseudomonadati</taxon>
        <taxon>Myxococcota</taxon>
        <taxon>Myxococcia</taxon>
        <taxon>Myxococcales</taxon>
        <taxon>Cystobacterineae</taxon>
        <taxon>Archangiaceae</taxon>
        <taxon>Cystobacter</taxon>
    </lineage>
</organism>
<dbReference type="RefSeq" id="WP_095989094.1">
    <property type="nucleotide sequence ID" value="NZ_CP022098.1"/>
</dbReference>
<dbReference type="InterPro" id="IPR046052">
    <property type="entry name" value="DUF6010"/>
</dbReference>
<evidence type="ECO:0000313" key="3">
    <source>
        <dbReference type="Proteomes" id="UP000217257"/>
    </source>
</evidence>
<dbReference type="Proteomes" id="UP000217257">
    <property type="component" value="Chromosome"/>
</dbReference>
<evidence type="ECO:0000256" key="1">
    <source>
        <dbReference type="SAM" id="Phobius"/>
    </source>
</evidence>
<proteinExistence type="predicted"/>
<dbReference type="AlphaFoldDB" id="A0A250JCQ3"/>
<gene>
    <name evidence="2" type="ORF">CYFUS_006825</name>
</gene>
<evidence type="ECO:0008006" key="4">
    <source>
        <dbReference type="Google" id="ProtNLM"/>
    </source>
</evidence>
<protein>
    <recommendedName>
        <fullName evidence="4">Integral membrane protein</fullName>
    </recommendedName>
</protein>
<evidence type="ECO:0000313" key="2">
    <source>
        <dbReference type="EMBL" id="ATB41360.1"/>
    </source>
</evidence>
<dbReference type="KEGG" id="cfus:CYFUS_006825"/>
<accession>A0A250JCQ3</accession>
<keyword evidence="1" id="KW-0472">Membrane</keyword>